<gene>
    <name evidence="2" type="ORF">B1B_12155</name>
</gene>
<evidence type="ECO:0000313" key="2">
    <source>
        <dbReference type="EMBL" id="EQD47812.1"/>
    </source>
</evidence>
<sequence length="193" mass="21251">PALDLWVVEHALAEAAPHRSALLAANVSLSINVTGPSLTDATFLERIERLIRRSRIAPALITFEITETIAVLNLAKAINFVRELRAMGCRFALDDFGTGTNSLKNLTNLPVDHIKIDGSFVTDILSNPQSVVMVRAIVSLARDLGIGTVAEYAENKRIIERLRDLGVQYAQGYGVEKPRTFRDVLNELSVRES</sequence>
<feature type="non-terminal residue" evidence="2">
    <location>
        <position position="1"/>
    </location>
</feature>
<dbReference type="EMBL" id="AUZY01007948">
    <property type="protein sequence ID" value="EQD47812.1"/>
    <property type="molecule type" value="Genomic_DNA"/>
</dbReference>
<feature type="non-terminal residue" evidence="2">
    <location>
        <position position="193"/>
    </location>
</feature>
<comment type="caution">
    <text evidence="2">The sequence shown here is derived from an EMBL/GenBank/DDBJ whole genome shotgun (WGS) entry which is preliminary data.</text>
</comment>
<dbReference type="InterPro" id="IPR035919">
    <property type="entry name" value="EAL_sf"/>
</dbReference>
<name>T0ZTC1_9ZZZZ</name>
<dbReference type="AlphaFoldDB" id="T0ZTC1"/>
<reference evidence="2" key="2">
    <citation type="journal article" date="2014" name="ISME J.">
        <title>Microbial stratification in low pH oxic and suboxic macroscopic growths along an acid mine drainage.</title>
        <authorList>
            <person name="Mendez-Garcia C."/>
            <person name="Mesa V."/>
            <person name="Sprenger R.R."/>
            <person name="Richter M."/>
            <person name="Diez M.S."/>
            <person name="Solano J."/>
            <person name="Bargiela R."/>
            <person name="Golyshina O.V."/>
            <person name="Manteca A."/>
            <person name="Ramos J.L."/>
            <person name="Gallego J.R."/>
            <person name="Llorente I."/>
            <person name="Martins Dos Santos V.A."/>
            <person name="Jensen O.N."/>
            <person name="Pelaez A.I."/>
            <person name="Sanchez J."/>
            <person name="Ferrer M."/>
        </authorList>
    </citation>
    <scope>NUCLEOTIDE SEQUENCE</scope>
</reference>
<dbReference type="GO" id="GO:0071111">
    <property type="term" value="F:cyclic-guanylate-specific phosphodiesterase activity"/>
    <property type="evidence" value="ECO:0007669"/>
    <property type="project" value="InterPro"/>
</dbReference>
<reference evidence="2" key="1">
    <citation type="submission" date="2013-08" db="EMBL/GenBank/DDBJ databases">
        <authorList>
            <person name="Mendez C."/>
            <person name="Richter M."/>
            <person name="Ferrer M."/>
            <person name="Sanchez J."/>
        </authorList>
    </citation>
    <scope>NUCLEOTIDE SEQUENCE</scope>
</reference>
<accession>T0ZTC1</accession>
<dbReference type="SUPFAM" id="SSF141868">
    <property type="entry name" value="EAL domain-like"/>
    <property type="match status" value="1"/>
</dbReference>
<dbReference type="Gene3D" id="3.20.20.450">
    <property type="entry name" value="EAL domain"/>
    <property type="match status" value="1"/>
</dbReference>
<dbReference type="Pfam" id="PF00563">
    <property type="entry name" value="EAL"/>
    <property type="match status" value="1"/>
</dbReference>
<evidence type="ECO:0000259" key="1">
    <source>
        <dbReference type="PROSITE" id="PS50883"/>
    </source>
</evidence>
<dbReference type="InterPro" id="IPR001633">
    <property type="entry name" value="EAL_dom"/>
</dbReference>
<protein>
    <submittedName>
        <fullName evidence="2">Diguanylate phosphodiesterase, predicted domain protein</fullName>
    </submittedName>
</protein>
<dbReference type="CDD" id="cd01948">
    <property type="entry name" value="EAL"/>
    <property type="match status" value="1"/>
</dbReference>
<dbReference type="PROSITE" id="PS50883">
    <property type="entry name" value="EAL"/>
    <property type="match status" value="1"/>
</dbReference>
<feature type="domain" description="EAL" evidence="1">
    <location>
        <begin position="1"/>
        <end position="192"/>
    </location>
</feature>
<dbReference type="InterPro" id="IPR050706">
    <property type="entry name" value="Cyclic-di-GMP_PDE-like"/>
</dbReference>
<dbReference type="PANTHER" id="PTHR33121">
    <property type="entry name" value="CYCLIC DI-GMP PHOSPHODIESTERASE PDEF"/>
    <property type="match status" value="1"/>
</dbReference>
<organism evidence="2">
    <name type="scientific">mine drainage metagenome</name>
    <dbReference type="NCBI Taxonomy" id="410659"/>
    <lineage>
        <taxon>unclassified sequences</taxon>
        <taxon>metagenomes</taxon>
        <taxon>ecological metagenomes</taxon>
    </lineage>
</organism>
<proteinExistence type="predicted"/>
<dbReference type="PANTHER" id="PTHR33121:SF23">
    <property type="entry name" value="CYCLIC DI-GMP PHOSPHODIESTERASE PDEB"/>
    <property type="match status" value="1"/>
</dbReference>
<dbReference type="SMART" id="SM00052">
    <property type="entry name" value="EAL"/>
    <property type="match status" value="1"/>
</dbReference>